<protein>
    <submittedName>
        <fullName evidence="2">Uncharacterized protein</fullName>
    </submittedName>
</protein>
<feature type="transmembrane region" description="Helical" evidence="1">
    <location>
        <begin position="35"/>
        <end position="53"/>
    </location>
</feature>
<reference evidence="2" key="1">
    <citation type="submission" date="2019-02" db="EMBL/GenBank/DDBJ databases">
        <authorList>
            <person name="Gruber-Vodicka R. H."/>
            <person name="Seah K. B. B."/>
        </authorList>
    </citation>
    <scope>NUCLEOTIDE SEQUENCE</scope>
    <source>
        <strain evidence="2">BECK_S312</strain>
        <strain evidence="3">BECK_S426</strain>
    </source>
</reference>
<feature type="transmembrane region" description="Helical" evidence="1">
    <location>
        <begin position="109"/>
        <end position="127"/>
    </location>
</feature>
<evidence type="ECO:0000313" key="2">
    <source>
        <dbReference type="EMBL" id="VFK08830.1"/>
    </source>
</evidence>
<evidence type="ECO:0000313" key="3">
    <source>
        <dbReference type="EMBL" id="VFK25243.1"/>
    </source>
</evidence>
<dbReference type="AlphaFoldDB" id="A0A450VVN5"/>
<keyword evidence="1" id="KW-0472">Membrane</keyword>
<keyword evidence="1" id="KW-1133">Transmembrane helix</keyword>
<dbReference type="EMBL" id="CAADFP010000020">
    <property type="protein sequence ID" value="VFK25243.1"/>
    <property type="molecule type" value="Genomic_DNA"/>
</dbReference>
<accession>A0A450VVN5</accession>
<sequence>MVHVTFPLVPFFLEGIVRMIVFNDIGWTTFRSSTLAMSMGILCLFVNQSLFGYKRIICSKDETGNMVGLVHAFSWLAIFCFAFFGMVVFSSALMEELGSGKIAYIKHTLDIIILIGSLLPISLSLVAQRTFKLRAVL</sequence>
<evidence type="ECO:0000256" key="1">
    <source>
        <dbReference type="SAM" id="Phobius"/>
    </source>
</evidence>
<dbReference type="EMBL" id="CAADFM010000021">
    <property type="protein sequence ID" value="VFK08830.1"/>
    <property type="molecule type" value="Genomic_DNA"/>
</dbReference>
<name>A0A450VVN5_9GAMM</name>
<feature type="transmembrane region" description="Helical" evidence="1">
    <location>
        <begin position="65"/>
        <end position="89"/>
    </location>
</feature>
<organism evidence="2">
    <name type="scientific">Candidatus Kentrum sp. LPFa</name>
    <dbReference type="NCBI Taxonomy" id="2126335"/>
    <lineage>
        <taxon>Bacteria</taxon>
        <taxon>Pseudomonadati</taxon>
        <taxon>Pseudomonadota</taxon>
        <taxon>Gammaproteobacteria</taxon>
        <taxon>Candidatus Kentrum</taxon>
    </lineage>
</organism>
<keyword evidence="1" id="KW-0812">Transmembrane</keyword>
<gene>
    <name evidence="2" type="ORF">BECKLPF1236A_GA0070988_100218</name>
    <name evidence="3" type="ORF">BECKLPF1236C_GA0070990_100208</name>
</gene>
<proteinExistence type="predicted"/>